<accession>Q7UXW4</accession>
<evidence type="ECO:0008006" key="3">
    <source>
        <dbReference type="Google" id="ProtNLM"/>
    </source>
</evidence>
<proteinExistence type="predicted"/>
<dbReference type="PANTHER" id="PTHR34819:SF5">
    <property type="entry name" value="CONSERVED REPEAT DOMAIN PROTEIN"/>
    <property type="match status" value="1"/>
</dbReference>
<dbReference type="KEGG" id="rba:RB1060"/>
<dbReference type="Proteomes" id="UP000001025">
    <property type="component" value="Chromosome"/>
</dbReference>
<keyword evidence="2" id="KW-1185">Reference proteome</keyword>
<dbReference type="eggNOG" id="COG1361">
    <property type="taxonomic scope" value="Bacteria"/>
</dbReference>
<protein>
    <recommendedName>
        <fullName evidence="3">DUF11 domain-containing protein</fullName>
    </recommendedName>
</protein>
<sequence>MPIRPLFPLRANFPTDGILSRRMTDGSMKTQTIMNDQSPRNGQHAVVGRLRFLTMASVLLSALLSSGCANLRLPAINPTGETLFAPLPTTTSLALPGCLDDGTCGCLGCLRKLGTCLKSPSLGIPNPAFPEPEDPPQCVDPNATIGSGVANTGPCVPGPGCSGDCLTGPPAVLYGTEITAQKACQLPPRGDRGCILLTPQKIVAPVGGEVILLSGICGTDGYLLTAEPLEWMMTQDSVGNIIEVGDDDPGFVHRMTNVPVAKKETPGFARGVTSTKEMVITRGNANAADDIKLEKGQTYITLSSPSEGTSHVTVLAPESDCWDQRKATATIYWVDARWQFPSPQRVQAGTVVDLVTRVTRAQGSLPARGWKVRYEIMNPELATFAGTGGSSVVEVNVDDSGDARATLEPIAGTSGNAIIDVRVIRPGGTSDNMPDLTLGRGQAYVTWSSPQLDLRAGGPEVASYQIPFDIFANLRNPGDQDATGVKVELGFPAGVRIISTDAFAQRFTNSIVWDIGTMPAQQQLDLAVQLTSPTALNLTFRAIGDSGLIAEDTVRVDIFRPALALRVSPQTDRVTAGDPATFDLEVENTGDRPLREVELEVTGDNAMVHREKNRREVGNQKTDGPLEPGEIWKTSVTFVPTDSGQRCIDVVALAAGGQRAQAQSCVIAINPAPPTPAVTANLQVRDRMAVSDLILATGRVTNSGEVTLTNVRATMAYDVQLIPRQATTDYPYAIDTPYVIAWTIPELAPGKTVILETEFEAQEAAQSSRIVFSAESNEGATNSVSDSIQIFPAAPRNAPLTPGPALPPVSPSPGIPGGLGTAPVDPNAGRSTPIPGFNTPARAGVLRLQVLQRDISPRVGDAIRYAVAITNDTDLLDSQVLIHFDLPPGVLVERLVQTKSPELSGMDRKGNTMYFTEIKTMKPGETIDYELVLRSNQAQDFNLILEAESRNVPQGIAIREPTTVSP</sequence>
<name>Q7UXW4_RHOBA</name>
<dbReference type="HOGENOM" id="CLU_337624_0_0_0"/>
<dbReference type="STRING" id="243090.RB1060"/>
<dbReference type="InterPro" id="IPR013783">
    <property type="entry name" value="Ig-like_fold"/>
</dbReference>
<dbReference type="EMBL" id="BX294134">
    <property type="protein sequence ID" value="CAD71887.1"/>
    <property type="molecule type" value="Genomic_DNA"/>
</dbReference>
<evidence type="ECO:0000313" key="1">
    <source>
        <dbReference type="EMBL" id="CAD71887.1"/>
    </source>
</evidence>
<dbReference type="InterPro" id="IPR051172">
    <property type="entry name" value="Chlamydia_OmcB"/>
</dbReference>
<dbReference type="InParanoid" id="Q7UXW4"/>
<evidence type="ECO:0000313" key="2">
    <source>
        <dbReference type="Proteomes" id="UP000001025"/>
    </source>
</evidence>
<dbReference type="EnsemblBacteria" id="CAD71887">
    <property type="protein sequence ID" value="CAD71887"/>
    <property type="gene ID" value="RB1060"/>
</dbReference>
<reference evidence="1 2" key="1">
    <citation type="journal article" date="2003" name="Proc. Natl. Acad. Sci. U.S.A.">
        <title>Complete genome sequence of the marine planctomycete Pirellula sp. strain 1.</title>
        <authorList>
            <person name="Gloeckner F.O."/>
            <person name="Kube M."/>
            <person name="Bauer M."/>
            <person name="Teeling H."/>
            <person name="Lombardot T."/>
            <person name="Ludwig W."/>
            <person name="Gade D."/>
            <person name="Beck A."/>
            <person name="Borzym K."/>
            <person name="Heitmann K."/>
            <person name="Rabus R."/>
            <person name="Schlesner H."/>
            <person name="Amann R."/>
            <person name="Reinhardt R."/>
        </authorList>
    </citation>
    <scope>NUCLEOTIDE SEQUENCE [LARGE SCALE GENOMIC DNA]</scope>
    <source>
        <strain evidence="2">DSM 10527 / NCIMB 13988 / SH1</strain>
    </source>
</reference>
<dbReference type="Gene3D" id="2.60.40.10">
    <property type="entry name" value="Immunoglobulins"/>
    <property type="match status" value="1"/>
</dbReference>
<dbReference type="OrthoDB" id="259211at2"/>
<dbReference type="PATRIC" id="fig|243090.15.peg.493"/>
<organism evidence="1 2">
    <name type="scientific">Rhodopirellula baltica (strain DSM 10527 / NCIMB 13988 / SH1)</name>
    <dbReference type="NCBI Taxonomy" id="243090"/>
    <lineage>
        <taxon>Bacteria</taxon>
        <taxon>Pseudomonadati</taxon>
        <taxon>Planctomycetota</taxon>
        <taxon>Planctomycetia</taxon>
        <taxon>Pirellulales</taxon>
        <taxon>Pirellulaceae</taxon>
        <taxon>Rhodopirellula</taxon>
    </lineage>
</organism>
<gene>
    <name evidence="1" type="ordered locus">RB1060</name>
</gene>
<dbReference type="PANTHER" id="PTHR34819">
    <property type="entry name" value="LARGE CYSTEINE-RICH PERIPLASMIC PROTEIN OMCB"/>
    <property type="match status" value="1"/>
</dbReference>
<dbReference type="AlphaFoldDB" id="Q7UXW4"/>